<name>A0ABU8NU75_9SPHI</name>
<dbReference type="InterPro" id="IPR020941">
    <property type="entry name" value="SUFU-like_domain"/>
</dbReference>
<dbReference type="EMBL" id="JBBEUB010000010">
    <property type="protein sequence ID" value="MEJ2905176.1"/>
    <property type="molecule type" value="Genomic_DNA"/>
</dbReference>
<comment type="caution">
    <text evidence="2">The sequence shown here is derived from an EMBL/GenBank/DDBJ whole genome shotgun (WGS) entry which is preliminary data.</text>
</comment>
<organism evidence="2 3">
    <name type="scientific">Pedobacter panaciterrae</name>
    <dbReference type="NCBI Taxonomy" id="363849"/>
    <lineage>
        <taxon>Bacteria</taxon>
        <taxon>Pseudomonadati</taxon>
        <taxon>Bacteroidota</taxon>
        <taxon>Sphingobacteriia</taxon>
        <taxon>Sphingobacteriales</taxon>
        <taxon>Sphingobacteriaceae</taxon>
        <taxon>Pedobacter</taxon>
    </lineage>
</organism>
<dbReference type="Proteomes" id="UP001378956">
    <property type="component" value="Unassembled WGS sequence"/>
</dbReference>
<dbReference type="Pfam" id="PF05076">
    <property type="entry name" value="SUFU"/>
    <property type="match status" value="1"/>
</dbReference>
<evidence type="ECO:0000313" key="2">
    <source>
        <dbReference type="EMBL" id="MEJ2905176.1"/>
    </source>
</evidence>
<accession>A0ABU8NU75</accession>
<dbReference type="RefSeq" id="WP_337717748.1">
    <property type="nucleotide sequence ID" value="NZ_JBBEUB010000010.1"/>
</dbReference>
<gene>
    <name evidence="2" type="ORF">WAE58_22210</name>
</gene>
<reference evidence="2 3" key="1">
    <citation type="submission" date="2024-03" db="EMBL/GenBank/DDBJ databases">
        <title>Sequence of Lycoming College Course Isolates.</title>
        <authorList>
            <person name="Plotts O."/>
            <person name="Newman J."/>
        </authorList>
    </citation>
    <scope>NUCLEOTIDE SEQUENCE [LARGE SCALE GENOMIC DNA]</scope>
    <source>
        <strain evidence="2 3">CJB-3</strain>
    </source>
</reference>
<keyword evidence="3" id="KW-1185">Reference proteome</keyword>
<protein>
    <submittedName>
        <fullName evidence="2">Suppressor of fused domain protein</fullName>
    </submittedName>
</protein>
<evidence type="ECO:0000259" key="1">
    <source>
        <dbReference type="Pfam" id="PF05076"/>
    </source>
</evidence>
<evidence type="ECO:0000313" key="3">
    <source>
        <dbReference type="Proteomes" id="UP001378956"/>
    </source>
</evidence>
<sequence length="250" mass="28901">MSDEITSGGSNVHRYENHIPKGFEPAIGDGDNIDAISNHIEKHVGKIESVFHEIVSDKVHIDVHWVKPTEHRPYHTLVTSGMSDKPMNVPEEADNLQYAELCVLLPSSWKINAESYALMEEIFSDENNYWPVRWLKSIARFPHEYDTWIGPYHTIPNGEKAEPFSENTKLGCMFVFPSNNLPSEFTQLEISENKVINFYSLYPIYKEEMNYKLNKGSDALLDKFREFRVSTVIDVNRINTCARKKFLGLW</sequence>
<proteinExistence type="predicted"/>
<feature type="domain" description="Suppressor of fused-like" evidence="1">
    <location>
        <begin position="58"/>
        <end position="237"/>
    </location>
</feature>